<dbReference type="InterPro" id="IPR008271">
    <property type="entry name" value="Ser/Thr_kinase_AS"/>
</dbReference>
<feature type="compositionally biased region" description="Gly residues" evidence="10">
    <location>
        <begin position="662"/>
        <end position="674"/>
    </location>
</feature>
<evidence type="ECO:0000259" key="11">
    <source>
        <dbReference type="PROSITE" id="PS50011"/>
    </source>
</evidence>
<dbReference type="SUPFAM" id="SSF56112">
    <property type="entry name" value="Protein kinase-like (PK-like)"/>
    <property type="match status" value="1"/>
</dbReference>
<feature type="binding site" evidence="9">
    <location>
        <position position="107"/>
    </location>
    <ligand>
        <name>ATP</name>
        <dbReference type="ChEBI" id="CHEBI:30616"/>
    </ligand>
</feature>
<keyword evidence="3" id="KW-0808">Transferase</keyword>
<evidence type="ECO:0000256" key="3">
    <source>
        <dbReference type="ARBA" id="ARBA00022679"/>
    </source>
</evidence>
<dbReference type="PROSITE" id="PS00107">
    <property type="entry name" value="PROTEIN_KINASE_ATP"/>
    <property type="match status" value="1"/>
</dbReference>
<dbReference type="SMART" id="SM00220">
    <property type="entry name" value="S_TKc"/>
    <property type="match status" value="1"/>
</dbReference>
<dbReference type="PANTHER" id="PTHR48016">
    <property type="entry name" value="MAP KINASE KINASE KINASE SSK2-RELATED-RELATED"/>
    <property type="match status" value="1"/>
</dbReference>
<proteinExistence type="inferred from homology"/>
<keyword evidence="6 9" id="KW-0067">ATP-binding</keyword>
<feature type="compositionally biased region" description="Pro residues" evidence="10">
    <location>
        <begin position="380"/>
        <end position="416"/>
    </location>
</feature>
<dbReference type="AlphaFoldDB" id="A0A2J8AF60"/>
<dbReference type="PANTHER" id="PTHR48016:SF56">
    <property type="entry name" value="MAPKK KINASE"/>
    <property type="match status" value="1"/>
</dbReference>
<dbReference type="CDD" id="cd06606">
    <property type="entry name" value="STKc_MAPKKK"/>
    <property type="match status" value="1"/>
</dbReference>
<feature type="compositionally biased region" description="Low complexity" evidence="10">
    <location>
        <begin position="18"/>
        <end position="31"/>
    </location>
</feature>
<feature type="compositionally biased region" description="Low complexity" evidence="10">
    <location>
        <begin position="366"/>
        <end position="379"/>
    </location>
</feature>
<dbReference type="Gene3D" id="1.10.510.10">
    <property type="entry name" value="Transferase(Phosphotransferase) domain 1"/>
    <property type="match status" value="1"/>
</dbReference>
<dbReference type="InterPro" id="IPR017441">
    <property type="entry name" value="Protein_kinase_ATP_BS"/>
</dbReference>
<evidence type="ECO:0000313" key="12">
    <source>
        <dbReference type="EMBL" id="PNH11142.1"/>
    </source>
</evidence>
<dbReference type="EC" id="2.7.11.25" evidence="2"/>
<feature type="region of interest" description="Disordered" evidence="10">
    <location>
        <begin position="513"/>
        <end position="539"/>
    </location>
</feature>
<feature type="domain" description="Protein kinase" evidence="11">
    <location>
        <begin position="78"/>
        <end position="341"/>
    </location>
</feature>
<feature type="compositionally biased region" description="Low complexity" evidence="10">
    <location>
        <begin position="530"/>
        <end position="539"/>
    </location>
</feature>
<dbReference type="Pfam" id="PF00069">
    <property type="entry name" value="Pkinase"/>
    <property type="match status" value="1"/>
</dbReference>
<dbReference type="EMBL" id="PGGS01000037">
    <property type="protein sequence ID" value="PNH11142.1"/>
    <property type="molecule type" value="Genomic_DNA"/>
</dbReference>
<evidence type="ECO:0000256" key="5">
    <source>
        <dbReference type="ARBA" id="ARBA00022777"/>
    </source>
</evidence>
<dbReference type="Proteomes" id="UP000236333">
    <property type="component" value="Unassembled WGS sequence"/>
</dbReference>
<feature type="region of interest" description="Disordered" evidence="10">
    <location>
        <begin position="711"/>
        <end position="731"/>
    </location>
</feature>
<protein>
    <recommendedName>
        <fullName evidence="2">mitogen-activated protein kinase kinase kinase</fullName>
        <ecNumber evidence="2">2.7.11.25</ecNumber>
    </recommendedName>
</protein>
<name>A0A2J8AF60_9CHLO</name>
<feature type="region of interest" description="Disordered" evidence="10">
    <location>
        <begin position="653"/>
        <end position="691"/>
    </location>
</feature>
<evidence type="ECO:0000256" key="6">
    <source>
        <dbReference type="ARBA" id="ARBA00022840"/>
    </source>
</evidence>
<dbReference type="GO" id="GO:0005524">
    <property type="term" value="F:ATP binding"/>
    <property type="evidence" value="ECO:0007669"/>
    <property type="project" value="UniProtKB-UniRule"/>
</dbReference>
<accession>A0A2J8AF60</accession>
<gene>
    <name evidence="12" type="ORF">TSOC_002061</name>
</gene>
<evidence type="ECO:0000256" key="1">
    <source>
        <dbReference type="ARBA" id="ARBA00006529"/>
    </source>
</evidence>
<feature type="region of interest" description="Disordered" evidence="10">
    <location>
        <begin position="832"/>
        <end position="862"/>
    </location>
</feature>
<dbReference type="InterPro" id="IPR050538">
    <property type="entry name" value="MAP_kinase_kinase_kinase"/>
</dbReference>
<dbReference type="InterPro" id="IPR011009">
    <property type="entry name" value="Kinase-like_dom_sf"/>
</dbReference>
<comment type="catalytic activity">
    <reaction evidence="8">
        <text>L-seryl-[protein] + ATP = O-phospho-L-seryl-[protein] + ADP + H(+)</text>
        <dbReference type="Rhea" id="RHEA:17989"/>
        <dbReference type="Rhea" id="RHEA-COMP:9863"/>
        <dbReference type="Rhea" id="RHEA-COMP:11604"/>
        <dbReference type="ChEBI" id="CHEBI:15378"/>
        <dbReference type="ChEBI" id="CHEBI:29999"/>
        <dbReference type="ChEBI" id="CHEBI:30616"/>
        <dbReference type="ChEBI" id="CHEBI:83421"/>
        <dbReference type="ChEBI" id="CHEBI:456216"/>
        <dbReference type="EC" id="2.7.11.25"/>
    </reaction>
</comment>
<dbReference type="GO" id="GO:0004709">
    <property type="term" value="F:MAP kinase kinase kinase activity"/>
    <property type="evidence" value="ECO:0007669"/>
    <property type="project" value="UniProtKB-EC"/>
</dbReference>
<comment type="caution">
    <text evidence="12">The sequence shown here is derived from an EMBL/GenBank/DDBJ whole genome shotgun (WGS) entry which is preliminary data.</text>
</comment>
<feature type="region of interest" description="Disordered" evidence="10">
    <location>
        <begin position="1"/>
        <end position="67"/>
    </location>
</feature>
<feature type="compositionally biased region" description="Pro residues" evidence="10">
    <location>
        <begin position="51"/>
        <end position="63"/>
    </location>
</feature>
<feature type="region of interest" description="Disordered" evidence="10">
    <location>
        <begin position="749"/>
        <end position="799"/>
    </location>
</feature>
<feature type="compositionally biased region" description="Low complexity" evidence="10">
    <location>
        <begin position="759"/>
        <end position="797"/>
    </location>
</feature>
<evidence type="ECO:0000256" key="7">
    <source>
        <dbReference type="ARBA" id="ARBA00047559"/>
    </source>
</evidence>
<organism evidence="12 13">
    <name type="scientific">Tetrabaena socialis</name>
    <dbReference type="NCBI Taxonomy" id="47790"/>
    <lineage>
        <taxon>Eukaryota</taxon>
        <taxon>Viridiplantae</taxon>
        <taxon>Chlorophyta</taxon>
        <taxon>core chlorophytes</taxon>
        <taxon>Chlorophyceae</taxon>
        <taxon>CS clade</taxon>
        <taxon>Chlamydomonadales</taxon>
        <taxon>Tetrabaenaceae</taxon>
        <taxon>Tetrabaena</taxon>
    </lineage>
</organism>
<reference evidence="12 13" key="1">
    <citation type="journal article" date="2017" name="Mol. Biol. Evol.">
        <title>The 4-celled Tetrabaena socialis nuclear genome reveals the essential components for genetic control of cell number at the origin of multicellularity in the volvocine lineage.</title>
        <authorList>
            <person name="Featherston J."/>
            <person name="Arakaki Y."/>
            <person name="Hanschen E.R."/>
            <person name="Ferris P.J."/>
            <person name="Michod R.E."/>
            <person name="Olson B.J.S.C."/>
            <person name="Nozaki H."/>
            <person name="Durand P.M."/>
        </authorList>
    </citation>
    <scope>NUCLEOTIDE SEQUENCE [LARGE SCALE GENOMIC DNA]</scope>
    <source>
        <strain evidence="12 13">NIES-571</strain>
    </source>
</reference>
<dbReference type="InterPro" id="IPR000719">
    <property type="entry name" value="Prot_kinase_dom"/>
</dbReference>
<dbReference type="PROSITE" id="PS00108">
    <property type="entry name" value="PROTEIN_KINASE_ST"/>
    <property type="match status" value="1"/>
</dbReference>
<keyword evidence="4 9" id="KW-0547">Nucleotide-binding</keyword>
<evidence type="ECO:0000313" key="13">
    <source>
        <dbReference type="Proteomes" id="UP000236333"/>
    </source>
</evidence>
<feature type="region of interest" description="Disordered" evidence="10">
    <location>
        <begin position="351"/>
        <end position="442"/>
    </location>
</feature>
<evidence type="ECO:0000256" key="4">
    <source>
        <dbReference type="ARBA" id="ARBA00022741"/>
    </source>
</evidence>
<keyword evidence="5 12" id="KW-0418">Kinase</keyword>
<comment type="catalytic activity">
    <reaction evidence="7">
        <text>L-threonyl-[protein] + ATP = O-phospho-L-threonyl-[protein] + ADP + H(+)</text>
        <dbReference type="Rhea" id="RHEA:46608"/>
        <dbReference type="Rhea" id="RHEA-COMP:11060"/>
        <dbReference type="Rhea" id="RHEA-COMP:11605"/>
        <dbReference type="ChEBI" id="CHEBI:15378"/>
        <dbReference type="ChEBI" id="CHEBI:30013"/>
        <dbReference type="ChEBI" id="CHEBI:30616"/>
        <dbReference type="ChEBI" id="CHEBI:61977"/>
        <dbReference type="ChEBI" id="CHEBI:456216"/>
        <dbReference type="EC" id="2.7.11.25"/>
    </reaction>
</comment>
<feature type="compositionally biased region" description="Polar residues" evidence="10">
    <location>
        <begin position="429"/>
        <end position="442"/>
    </location>
</feature>
<evidence type="ECO:0000256" key="2">
    <source>
        <dbReference type="ARBA" id="ARBA00012406"/>
    </source>
</evidence>
<keyword evidence="13" id="KW-1185">Reference proteome</keyword>
<sequence>MGGRPTPISPPNSGPHGTGQNTPTTTTNTTTSSRDRANPGGQQPFSEVAQPLPPAAQPYPPAEAPDAADLGPAVPFVWQRGVEIGNGAFGTVYKGLVHATGQEIAVKQVSLPRDAANRGKASEHIRALESEVDVLRGLLHDNIVRYLGTERTTEHLNIFLEYVAGGSLNRKVAHWGPLHEDTIRVYTKQILRGLEYLHQQRIMHRDIKGANILVDVNGVVKLADFGASKKIEDLATVGGGSRSVRGTPNWMAPEVIKQSGHGRAADIWSLGCVIIEMATGRPPWSNFTDGYTVMYHIASTRDLPAMPDTLSPQAKDFLALCFNRVPRERPNATRLIGHPWLHGVVVPRPSGPPARLLPAPLPLPPMQQQHQQQRSQHPQHLPPTAPALPPLAPAPPPPLLQQPLPQPPGLRSPPSPIKEESDSRYGSPATATGGSSAPTPTTARSAMLNAAAAAAAAGVGAISSFPSVASPPPPARPMVPPLPLEAMKLGLLTGQQAGPNSGPLQNVAGVAQPSAAMAARPPLPPPQAPAPSRTSAPPAQQYDTIVDQEAVRLHLQRLQQQAAASAAAAAAAGIAASMVPSGGDGAPVAPAMGLGGGGMVGGGSMMGMGMSGMGVGMSLSGFNPVEEPSWMPQQNVAHQAFFQQLAAVAEHSAPASPDVSSGGVGPAAAAGGGPDASSTHHQYDTCKPPSARAGPVAGDLALTAAVAAAAGVSPRSGAGTQRGTARSRGVVVPQRPALTDIFAAANEDADTGAEPDQPSPASAAGSAAGPWSPGSTKLQQRVAPATAASRPRVSASRRALEEAGILGGTLDPALAKQWRDELVAELEAERLRAGGGGKQQRESVAVAAGGGGGTARPSVADL</sequence>
<evidence type="ECO:0000256" key="8">
    <source>
        <dbReference type="ARBA" id="ARBA00048329"/>
    </source>
</evidence>
<dbReference type="PROSITE" id="PS50011">
    <property type="entry name" value="PROTEIN_KINASE_DOM"/>
    <property type="match status" value="1"/>
</dbReference>
<comment type="similarity">
    <text evidence="1">Belongs to the protein kinase superfamily. STE Ser/Thr protein kinase family. MAP kinase kinase kinase subfamily.</text>
</comment>
<dbReference type="OrthoDB" id="266718at2759"/>
<evidence type="ECO:0000256" key="9">
    <source>
        <dbReference type="PROSITE-ProRule" id="PRU10141"/>
    </source>
</evidence>
<evidence type="ECO:0000256" key="10">
    <source>
        <dbReference type="SAM" id="MobiDB-lite"/>
    </source>
</evidence>